<accession>A0A2W4VX40</accession>
<evidence type="ECO:0000313" key="2">
    <source>
        <dbReference type="Proteomes" id="UP000249081"/>
    </source>
</evidence>
<reference evidence="2" key="1">
    <citation type="submission" date="2018-04" db="EMBL/GenBank/DDBJ databases">
        <authorList>
            <person name="Cornet L."/>
        </authorList>
    </citation>
    <scope>NUCLEOTIDE SEQUENCE [LARGE SCALE GENOMIC DNA]</scope>
</reference>
<organism evidence="1 2">
    <name type="scientific">Shackletoniella antarctica</name>
    <dbReference type="NCBI Taxonomy" id="268115"/>
    <lineage>
        <taxon>Bacteria</taxon>
        <taxon>Bacillati</taxon>
        <taxon>Cyanobacteriota</taxon>
        <taxon>Cyanophyceae</taxon>
        <taxon>Oculatellales</taxon>
        <taxon>Oculatellaceae</taxon>
        <taxon>Shackletoniella</taxon>
    </lineage>
</organism>
<dbReference type="AlphaFoldDB" id="A0A2W4VX40"/>
<sequence length="206" mass="22955">MAHTHLWRHLWRHLRRPVRRGAAIAGASLLALGSAWGLMPAAPALQYSDGTVAFSYPLRLTDSYATRNLVSDSNATYYLTIDFPAAAEEPLDRVEIALEQGYDPTFRYRLDAIEAFADTPDGRVPLPLGQPSEGCDSRTLTVIFDPPAAPGVPITLALRPVRNPRFGGVYLFRATAYPVGEVTRSTYLGYARLSFYERDRGRDRWP</sequence>
<dbReference type="Pfam" id="PF10989">
    <property type="entry name" value="DUF2808"/>
    <property type="match status" value="1"/>
</dbReference>
<reference evidence="1 2" key="2">
    <citation type="submission" date="2018-06" db="EMBL/GenBank/DDBJ databases">
        <title>Metagenomic assembly of (sub)arctic Cyanobacteria and their associated microbiome from non-axenic cultures.</title>
        <authorList>
            <person name="Baurain D."/>
        </authorList>
    </citation>
    <scope>NUCLEOTIDE SEQUENCE [LARGE SCALE GENOMIC DNA]</scope>
    <source>
        <strain evidence="1">ULC041bin1</strain>
    </source>
</reference>
<evidence type="ECO:0000313" key="1">
    <source>
        <dbReference type="EMBL" id="PZO36952.1"/>
    </source>
</evidence>
<dbReference type="InterPro" id="IPR021256">
    <property type="entry name" value="DUF2808"/>
</dbReference>
<dbReference type="EMBL" id="QBMN01000131">
    <property type="protein sequence ID" value="PZO36952.1"/>
    <property type="molecule type" value="Genomic_DNA"/>
</dbReference>
<dbReference type="Proteomes" id="UP000249081">
    <property type="component" value="Unassembled WGS sequence"/>
</dbReference>
<comment type="caution">
    <text evidence="1">The sequence shown here is derived from an EMBL/GenBank/DDBJ whole genome shotgun (WGS) entry which is preliminary data.</text>
</comment>
<evidence type="ECO:0008006" key="3">
    <source>
        <dbReference type="Google" id="ProtNLM"/>
    </source>
</evidence>
<name>A0A2W4VX40_9CYAN</name>
<protein>
    <recommendedName>
        <fullName evidence="3">DUF2808 domain-containing protein</fullName>
    </recommendedName>
</protein>
<gene>
    <name evidence="1" type="ORF">DCF17_16610</name>
</gene>
<proteinExistence type="predicted"/>